<dbReference type="Proteomes" id="UP001177021">
    <property type="component" value="Unassembled WGS sequence"/>
</dbReference>
<name>A0ACB0JQ06_TRIPR</name>
<organism evidence="1 2">
    <name type="scientific">Trifolium pratense</name>
    <name type="common">Red clover</name>
    <dbReference type="NCBI Taxonomy" id="57577"/>
    <lineage>
        <taxon>Eukaryota</taxon>
        <taxon>Viridiplantae</taxon>
        <taxon>Streptophyta</taxon>
        <taxon>Embryophyta</taxon>
        <taxon>Tracheophyta</taxon>
        <taxon>Spermatophyta</taxon>
        <taxon>Magnoliopsida</taxon>
        <taxon>eudicotyledons</taxon>
        <taxon>Gunneridae</taxon>
        <taxon>Pentapetalae</taxon>
        <taxon>rosids</taxon>
        <taxon>fabids</taxon>
        <taxon>Fabales</taxon>
        <taxon>Fabaceae</taxon>
        <taxon>Papilionoideae</taxon>
        <taxon>50 kb inversion clade</taxon>
        <taxon>NPAAA clade</taxon>
        <taxon>Hologalegina</taxon>
        <taxon>IRL clade</taxon>
        <taxon>Trifolieae</taxon>
        <taxon>Trifolium</taxon>
    </lineage>
</organism>
<evidence type="ECO:0000313" key="2">
    <source>
        <dbReference type="Proteomes" id="UP001177021"/>
    </source>
</evidence>
<keyword evidence="2" id="KW-1185">Reference proteome</keyword>
<reference evidence="1" key="1">
    <citation type="submission" date="2023-10" db="EMBL/GenBank/DDBJ databases">
        <authorList>
            <person name="Rodriguez Cubillos JULIANA M."/>
            <person name="De Vega J."/>
        </authorList>
    </citation>
    <scope>NUCLEOTIDE SEQUENCE</scope>
</reference>
<dbReference type="EMBL" id="CASHSV030000109">
    <property type="protein sequence ID" value="CAJ2645803.1"/>
    <property type="molecule type" value="Genomic_DNA"/>
</dbReference>
<evidence type="ECO:0000313" key="1">
    <source>
        <dbReference type="EMBL" id="CAJ2645803.1"/>
    </source>
</evidence>
<proteinExistence type="predicted"/>
<protein>
    <submittedName>
        <fullName evidence="1">Uncharacterized protein</fullName>
    </submittedName>
</protein>
<sequence>MIMKENEEETELDSEGPIEQKQNEGHGSKSAEAYSLTTGTTTVTPKSQGIDTFNHNTNVHEPETDEQIQKTPSSTTIPLKSPSLTDSTMFSFDPLKFGDNDTDKLHGKEKIMELNTKMECLDKTSSILSDCYDTHCVLPVSIPTIIPLPEPPDKVAASVSSRNIHQVAIEESLPTTKPRDSTTCENLLQLQASLAPTWRMKLPWFWVRELRIADPILDWEKLKRAIFERLLFNTPPNDNYNATEIPTSPPIPPYQHFQSMKVLFQTEVSNIYACIQKHANTIKNNGSFDSLEINEFNLQQFHELSIALHIHIWNYLNALFLDDYGYVLVDRQGYFDRIVRLIDGVAFSYNMIARTYGFLLPMVMIYVDSWVEANLDSAKKWLIDVYNSPAWKPCLAPLYDTYHCLTKKLLLIFQHTKLVIVLHRKMIYNGRFYALKVLSKWKDWFSTHGSYLNISLENTPMIIMHSNGGSLHWSLRVFNTVVNRETIYWRALMSAHMKLNYFKGTCCLEEIPISLGINIPSYQFCSFFSSNHVGLVNEVTLIINKRVRNYYPVMGVEFYANFEFFMGLYITSYLQVAKSFASLSDASTDKESDGETLELNFKCAQHYQEDEIIINKSSSKVFLMYPSTSTYYTTTSTFFPLPSRYSIFPISSST</sequence>
<accession>A0ACB0JQ06</accession>
<gene>
    <name evidence="1" type="ORF">MILVUS5_LOCUS14641</name>
</gene>
<comment type="caution">
    <text evidence="1">The sequence shown here is derived from an EMBL/GenBank/DDBJ whole genome shotgun (WGS) entry which is preliminary data.</text>
</comment>